<dbReference type="FunFam" id="1.20.1080.10:FF:000070">
    <property type="entry name" value="Water-specific aquaporin"/>
    <property type="match status" value="1"/>
</dbReference>
<evidence type="ECO:0000256" key="4">
    <source>
        <dbReference type="ARBA" id="ARBA00022692"/>
    </source>
</evidence>
<accession>A0A9D4Q2E0</accession>
<dbReference type="Gene3D" id="1.20.1080.10">
    <property type="entry name" value="Glycerol uptake facilitator protein"/>
    <property type="match status" value="1"/>
</dbReference>
<comment type="subcellular location">
    <subcellularLocation>
        <location evidence="1">Membrane</location>
        <topology evidence="1">Multi-pass membrane protein</topology>
    </subcellularLocation>
</comment>
<reference evidence="11" key="2">
    <citation type="submission" date="2021-09" db="EMBL/GenBank/DDBJ databases">
        <authorList>
            <person name="Jia N."/>
            <person name="Wang J."/>
            <person name="Shi W."/>
            <person name="Du L."/>
            <person name="Sun Y."/>
            <person name="Zhan W."/>
            <person name="Jiang J."/>
            <person name="Wang Q."/>
            <person name="Zhang B."/>
            <person name="Ji P."/>
            <person name="Sakyi L.B."/>
            <person name="Cui X."/>
            <person name="Yuan T."/>
            <person name="Jiang B."/>
            <person name="Yang W."/>
            <person name="Lam T.T.-Y."/>
            <person name="Chang Q."/>
            <person name="Ding S."/>
            <person name="Wang X."/>
            <person name="Zhu J."/>
            <person name="Ruan X."/>
            <person name="Zhao L."/>
            <person name="Wei J."/>
            <person name="Que T."/>
            <person name="Du C."/>
            <person name="Cheng J."/>
            <person name="Dai P."/>
            <person name="Han X."/>
            <person name="Huang E."/>
            <person name="Gao Y."/>
            <person name="Liu J."/>
            <person name="Shao H."/>
            <person name="Ye R."/>
            <person name="Li L."/>
            <person name="Wei W."/>
            <person name="Wang X."/>
            <person name="Wang C."/>
            <person name="Huo Q."/>
            <person name="Li W."/>
            <person name="Guo W."/>
            <person name="Chen H."/>
            <person name="Chen S."/>
            <person name="Zhou L."/>
            <person name="Zhou L."/>
            <person name="Ni X."/>
            <person name="Tian J."/>
            <person name="Zhou Y."/>
            <person name="Sheng Y."/>
            <person name="Liu T."/>
            <person name="Pan Y."/>
            <person name="Xia L."/>
            <person name="Li J."/>
            <person name="Zhao F."/>
            <person name="Cao W."/>
        </authorList>
    </citation>
    <scope>NUCLEOTIDE SEQUENCE</scope>
    <source>
        <strain evidence="11">Rsan-2018</strain>
        <tissue evidence="11">Larvae</tissue>
    </source>
</reference>
<evidence type="ECO:0000256" key="5">
    <source>
        <dbReference type="ARBA" id="ARBA00022989"/>
    </source>
</evidence>
<feature type="transmembrane region" description="Helical" evidence="10">
    <location>
        <begin position="176"/>
        <end position="194"/>
    </location>
</feature>
<dbReference type="AlphaFoldDB" id="A0A9D4Q2E0"/>
<dbReference type="PROSITE" id="PS00221">
    <property type="entry name" value="MIP"/>
    <property type="match status" value="1"/>
</dbReference>
<feature type="region of interest" description="Disordered" evidence="9">
    <location>
        <begin position="258"/>
        <end position="279"/>
    </location>
</feature>
<feature type="transmembrane region" description="Helical" evidence="10">
    <location>
        <begin position="12"/>
        <end position="35"/>
    </location>
</feature>
<reference evidence="11" key="1">
    <citation type="journal article" date="2020" name="Cell">
        <title>Large-Scale Comparative Analyses of Tick Genomes Elucidate Their Genetic Diversity and Vector Capacities.</title>
        <authorList>
            <consortium name="Tick Genome and Microbiome Consortium (TIGMIC)"/>
            <person name="Jia N."/>
            <person name="Wang J."/>
            <person name="Shi W."/>
            <person name="Du L."/>
            <person name="Sun Y."/>
            <person name="Zhan W."/>
            <person name="Jiang J.F."/>
            <person name="Wang Q."/>
            <person name="Zhang B."/>
            <person name="Ji P."/>
            <person name="Bell-Sakyi L."/>
            <person name="Cui X.M."/>
            <person name="Yuan T.T."/>
            <person name="Jiang B.G."/>
            <person name="Yang W.F."/>
            <person name="Lam T.T."/>
            <person name="Chang Q.C."/>
            <person name="Ding S.J."/>
            <person name="Wang X.J."/>
            <person name="Zhu J.G."/>
            <person name="Ruan X.D."/>
            <person name="Zhao L."/>
            <person name="Wei J.T."/>
            <person name="Ye R.Z."/>
            <person name="Que T.C."/>
            <person name="Du C.H."/>
            <person name="Zhou Y.H."/>
            <person name="Cheng J.X."/>
            <person name="Dai P.F."/>
            <person name="Guo W.B."/>
            <person name="Han X.H."/>
            <person name="Huang E.J."/>
            <person name="Li L.F."/>
            <person name="Wei W."/>
            <person name="Gao Y.C."/>
            <person name="Liu J.Z."/>
            <person name="Shao H.Z."/>
            <person name="Wang X."/>
            <person name="Wang C.C."/>
            <person name="Yang T.C."/>
            <person name="Huo Q.B."/>
            <person name="Li W."/>
            <person name="Chen H.Y."/>
            <person name="Chen S.E."/>
            <person name="Zhou L.G."/>
            <person name="Ni X.B."/>
            <person name="Tian J.H."/>
            <person name="Sheng Y."/>
            <person name="Liu T."/>
            <person name="Pan Y.S."/>
            <person name="Xia L.Y."/>
            <person name="Li J."/>
            <person name="Zhao F."/>
            <person name="Cao W.C."/>
        </authorList>
    </citation>
    <scope>NUCLEOTIDE SEQUENCE</scope>
    <source>
        <strain evidence="11">Rsan-2018</strain>
    </source>
</reference>
<keyword evidence="12" id="KW-1185">Reference proteome</keyword>
<comment type="similarity">
    <text evidence="2 8">Belongs to the MIP/aquaporin (TC 1.A.8) family.</text>
</comment>
<evidence type="ECO:0000256" key="6">
    <source>
        <dbReference type="ARBA" id="ARBA00023136"/>
    </source>
</evidence>
<dbReference type="InterPro" id="IPR050363">
    <property type="entry name" value="MIP/Aquaporin"/>
</dbReference>
<keyword evidence="5 10" id="KW-1133">Transmembrane helix</keyword>
<dbReference type="Proteomes" id="UP000821837">
    <property type="component" value="Chromosome 3"/>
</dbReference>
<evidence type="ECO:0000256" key="9">
    <source>
        <dbReference type="SAM" id="MobiDB-lite"/>
    </source>
</evidence>
<keyword evidence="6 10" id="KW-0472">Membrane</keyword>
<dbReference type="GO" id="GO:0015250">
    <property type="term" value="F:water channel activity"/>
    <property type="evidence" value="ECO:0007669"/>
    <property type="project" value="TreeGrafter"/>
</dbReference>
<dbReference type="PANTHER" id="PTHR43829:SF9">
    <property type="entry name" value="AQUAPORIN-9"/>
    <property type="match status" value="1"/>
</dbReference>
<evidence type="ECO:0000256" key="10">
    <source>
        <dbReference type="SAM" id="Phobius"/>
    </source>
</evidence>
<gene>
    <name evidence="11" type="ORF">HPB52_020093</name>
</gene>
<evidence type="ECO:0000256" key="3">
    <source>
        <dbReference type="ARBA" id="ARBA00022448"/>
    </source>
</evidence>
<comment type="function">
    <text evidence="7">Aquaglyceroporin that may modulate the water content and osmolytes during anhydrobiosis.</text>
</comment>
<feature type="transmembrane region" description="Helical" evidence="10">
    <location>
        <begin position="88"/>
        <end position="108"/>
    </location>
</feature>
<evidence type="ECO:0008006" key="13">
    <source>
        <dbReference type="Google" id="ProtNLM"/>
    </source>
</evidence>
<dbReference type="PRINTS" id="PR00783">
    <property type="entry name" value="MINTRINSICP"/>
</dbReference>
<name>A0A9D4Q2E0_RHISA</name>
<dbReference type="VEuPathDB" id="VectorBase:RSAN_055458"/>
<dbReference type="OrthoDB" id="3222at2759"/>
<dbReference type="InterPro" id="IPR023271">
    <property type="entry name" value="Aquaporin-like"/>
</dbReference>
<dbReference type="SUPFAM" id="SSF81338">
    <property type="entry name" value="Aquaporin-like"/>
    <property type="match status" value="1"/>
</dbReference>
<dbReference type="GO" id="GO:0015254">
    <property type="term" value="F:glycerol channel activity"/>
    <property type="evidence" value="ECO:0007669"/>
    <property type="project" value="TreeGrafter"/>
</dbReference>
<dbReference type="CDD" id="cd00333">
    <property type="entry name" value="MIP"/>
    <property type="match status" value="1"/>
</dbReference>
<dbReference type="EMBL" id="JABSTV010001249">
    <property type="protein sequence ID" value="KAH7963214.1"/>
    <property type="molecule type" value="Genomic_DNA"/>
</dbReference>
<feature type="compositionally biased region" description="Polar residues" evidence="9">
    <location>
        <begin position="263"/>
        <end position="272"/>
    </location>
</feature>
<dbReference type="InterPro" id="IPR000425">
    <property type="entry name" value="MIP"/>
</dbReference>
<proteinExistence type="inferred from homology"/>
<evidence type="ECO:0000256" key="8">
    <source>
        <dbReference type="RuleBase" id="RU000477"/>
    </source>
</evidence>
<sequence length="328" mass="35474">MKIESLLVRQLISEFLGTMILITIGDAIMAIIIAGDNESLAACVGPLGWGVAIYVAVQIAGGVSSHLNPAVTLAQASVRKFPIAKVPLYFAAQYLGGFVGAALVFVTYKDAIEHFDQGVRQVTGEKSTAGIFATYPKPHVSTLTCFIDQVIATGIMMVCCEAIGDPRNFGGIPPHIHPICLGLLIMALIFSFAYNCMCPLNPARDIAPRLFTLMAGWGPETFTLRGGNYVWVPLLGPHIGAILGVWLYKVAIGDHWPDRPKPASTNGESTTGRPRPTDCWPMRKVSTSRVVGSPNGKETKEDLVETLYKVDGDKMVLELEPAQQHQRL</sequence>
<feature type="transmembrane region" description="Helical" evidence="10">
    <location>
        <begin position="47"/>
        <end position="67"/>
    </location>
</feature>
<evidence type="ECO:0000256" key="2">
    <source>
        <dbReference type="ARBA" id="ARBA00006175"/>
    </source>
</evidence>
<dbReference type="Pfam" id="PF00230">
    <property type="entry name" value="MIP"/>
    <property type="match status" value="1"/>
</dbReference>
<dbReference type="GO" id="GO:0016323">
    <property type="term" value="C:basolateral plasma membrane"/>
    <property type="evidence" value="ECO:0007669"/>
    <property type="project" value="TreeGrafter"/>
</dbReference>
<keyword evidence="3 8" id="KW-0813">Transport</keyword>
<comment type="caution">
    <text evidence="11">The sequence shown here is derived from an EMBL/GenBank/DDBJ whole genome shotgun (WGS) entry which is preliminary data.</text>
</comment>
<keyword evidence="4 8" id="KW-0812">Transmembrane</keyword>
<evidence type="ECO:0000313" key="11">
    <source>
        <dbReference type="EMBL" id="KAH7963214.1"/>
    </source>
</evidence>
<dbReference type="InterPro" id="IPR022357">
    <property type="entry name" value="MIP_CS"/>
</dbReference>
<dbReference type="NCBIfam" id="TIGR00861">
    <property type="entry name" value="MIP"/>
    <property type="match status" value="1"/>
</dbReference>
<evidence type="ECO:0000256" key="7">
    <source>
        <dbReference type="ARBA" id="ARBA00045280"/>
    </source>
</evidence>
<dbReference type="PANTHER" id="PTHR43829">
    <property type="entry name" value="AQUAPORIN OR AQUAGLYCEROPORIN RELATED"/>
    <property type="match status" value="1"/>
</dbReference>
<evidence type="ECO:0000256" key="1">
    <source>
        <dbReference type="ARBA" id="ARBA00004141"/>
    </source>
</evidence>
<evidence type="ECO:0000313" key="12">
    <source>
        <dbReference type="Proteomes" id="UP000821837"/>
    </source>
</evidence>
<protein>
    <recommendedName>
        <fullName evidence="13">Aquaporin major intrinsic protein family</fullName>
    </recommendedName>
</protein>
<organism evidence="11 12">
    <name type="scientific">Rhipicephalus sanguineus</name>
    <name type="common">Brown dog tick</name>
    <name type="synonym">Ixodes sanguineus</name>
    <dbReference type="NCBI Taxonomy" id="34632"/>
    <lineage>
        <taxon>Eukaryota</taxon>
        <taxon>Metazoa</taxon>
        <taxon>Ecdysozoa</taxon>
        <taxon>Arthropoda</taxon>
        <taxon>Chelicerata</taxon>
        <taxon>Arachnida</taxon>
        <taxon>Acari</taxon>
        <taxon>Parasitiformes</taxon>
        <taxon>Ixodida</taxon>
        <taxon>Ixodoidea</taxon>
        <taxon>Ixodidae</taxon>
        <taxon>Rhipicephalinae</taxon>
        <taxon>Rhipicephalus</taxon>
        <taxon>Rhipicephalus</taxon>
    </lineage>
</organism>